<evidence type="ECO:0000313" key="1">
    <source>
        <dbReference type="EMBL" id="AER49380.1"/>
    </source>
</evidence>
<dbReference type="OrthoDB" id="23811at10239"/>
<reference evidence="1 2" key="1">
    <citation type="journal article" date="2012" name="J. Virol.">
        <title>Complete Genome Sequences of 138 Mycobacteriophages.</title>
        <authorList>
            <consortium name="the Science Education Alliance Phage Hunters Advancing Genomics and Evolutionary Science Program"/>
            <consortium name="the KwaZulu-Natal Research Institute for Tuberculosis and HIV Mycobacterial Genetics Course Students"/>
            <consortium name="the Phage Hunters Integrating Research and Education Program"/>
            <person name="Hatfull G.F."/>
        </authorList>
    </citation>
    <scope>NUCLEOTIDE SEQUENCE [LARGE SCALE GENOMIC DNA]</scope>
</reference>
<sequence length="72" mass="7676">MTTRAPIMELTDAHADGTIYVDGEGDIWQPCPFGWMVTRRTPFSIDSSLGVPAAMFGPYVPVLPPPGGQSPA</sequence>
<name>G8I9I7_9CAUD</name>
<proteinExistence type="predicted"/>
<evidence type="ECO:0000313" key="2">
    <source>
        <dbReference type="Proteomes" id="UP000005653"/>
    </source>
</evidence>
<dbReference type="KEGG" id="vg:18989862"/>
<keyword evidence="2" id="KW-1185">Reference proteome</keyword>
<gene>
    <name evidence="1" type="primary">66</name>
    <name evidence="1" type="ORF">STINGER_66</name>
</gene>
<dbReference type="EMBL" id="JN699011">
    <property type="protein sequence ID" value="AER49380.1"/>
    <property type="molecule type" value="Genomic_DNA"/>
</dbReference>
<organism evidence="1 2">
    <name type="scientific">Mycobacterium phage Stinger</name>
    <dbReference type="NCBI Taxonomy" id="1089137"/>
    <lineage>
        <taxon>Viruses</taxon>
        <taxon>Duplodnaviria</taxon>
        <taxon>Heunggongvirae</taxon>
        <taxon>Uroviricota</taxon>
        <taxon>Caudoviricetes</taxon>
        <taxon>Bclasvirinae</taxon>
        <taxon>Coopervirus</taxon>
        <taxon>Coopervirus stinger</taxon>
    </lineage>
</organism>
<accession>G8I9I7</accession>
<protein>
    <submittedName>
        <fullName evidence="1">Uncharacterized protein</fullName>
    </submittedName>
</protein>
<dbReference type="GeneID" id="18989862"/>
<dbReference type="RefSeq" id="YP_009018481.1">
    <property type="nucleotide sequence ID" value="NC_023741.1"/>
</dbReference>
<dbReference type="Proteomes" id="UP000005653">
    <property type="component" value="Segment"/>
</dbReference>